<sequence length="175" mass="19241">MPQKLSQKSEAEKAVDIVRDAGGKIVGRTRLQKIAYVFELAGVGEGFSFTYHNFGPYSDELTDAMQDASLLGLIDEKEKPSSWDGYYSVFTSTGKSKASATKVRAKIAEQIVDADAVELELAATAAYLATKNFADPWSETTVRKPIKATPKRLANAKQLYQALRQIHTPKRLPSI</sequence>
<keyword evidence="2" id="KW-1185">Reference proteome</keyword>
<reference evidence="1 2" key="1">
    <citation type="journal article" date="2016" name="Environ. Microbiol.">
        <title>New Methyloceanibacter diversity from North Sea sediments includes methanotroph containing solely the soluble methane monooxygenase.</title>
        <authorList>
            <person name="Vekeman B."/>
            <person name="Kerckhof F.M."/>
            <person name="Cremers G."/>
            <person name="de Vos P."/>
            <person name="Vandamme P."/>
            <person name="Boon N."/>
            <person name="Op den Camp H.J."/>
            <person name="Heylen K."/>
        </authorList>
    </citation>
    <scope>NUCLEOTIDE SEQUENCE [LARGE SCALE GENOMIC DNA]</scope>
    <source>
        <strain evidence="1 2">R-67176</strain>
    </source>
</reference>
<evidence type="ECO:0000313" key="1">
    <source>
        <dbReference type="EMBL" id="ODR94056.1"/>
    </source>
</evidence>
<organism evidence="1 2">
    <name type="scientific">Methyloceanibacter stevinii</name>
    <dbReference type="NCBI Taxonomy" id="1774970"/>
    <lineage>
        <taxon>Bacteria</taxon>
        <taxon>Pseudomonadati</taxon>
        <taxon>Pseudomonadota</taxon>
        <taxon>Alphaproteobacteria</taxon>
        <taxon>Hyphomicrobiales</taxon>
        <taxon>Hyphomicrobiaceae</taxon>
        <taxon>Methyloceanibacter</taxon>
    </lineage>
</organism>
<name>A0A1E3VM59_9HYPH</name>
<protein>
    <recommendedName>
        <fullName evidence="3">Antitoxin SocA-like Panacea domain-containing protein</fullName>
    </recommendedName>
</protein>
<evidence type="ECO:0008006" key="3">
    <source>
        <dbReference type="Google" id="ProtNLM"/>
    </source>
</evidence>
<evidence type="ECO:0000313" key="2">
    <source>
        <dbReference type="Proteomes" id="UP000094172"/>
    </source>
</evidence>
<dbReference type="STRING" id="1774970.AUC70_10800"/>
<proteinExistence type="predicted"/>
<accession>A0A1E3VM59</accession>
<dbReference type="EMBL" id="LPWE01000013">
    <property type="protein sequence ID" value="ODR94056.1"/>
    <property type="molecule type" value="Genomic_DNA"/>
</dbReference>
<gene>
    <name evidence="1" type="ORF">AUC70_10800</name>
</gene>
<dbReference type="Proteomes" id="UP000094172">
    <property type="component" value="Unassembled WGS sequence"/>
</dbReference>
<comment type="caution">
    <text evidence="1">The sequence shown here is derived from an EMBL/GenBank/DDBJ whole genome shotgun (WGS) entry which is preliminary data.</text>
</comment>
<dbReference type="AlphaFoldDB" id="A0A1E3VM59"/>
<dbReference type="RefSeq" id="WP_069445400.1">
    <property type="nucleotide sequence ID" value="NZ_LPWE01000013.1"/>
</dbReference>